<reference evidence="1" key="1">
    <citation type="journal article" date="2012" name="PLoS ONE">
        <title>Gene sets for utilization of primary and secondary nutrition supplies in the distal gut of endangered iberian lynx.</title>
        <authorList>
            <person name="Alcaide M."/>
            <person name="Messina E."/>
            <person name="Richter M."/>
            <person name="Bargiela R."/>
            <person name="Peplies J."/>
            <person name="Huws S.A."/>
            <person name="Newbold C.J."/>
            <person name="Golyshin P.N."/>
            <person name="Simon M.A."/>
            <person name="Lopez G."/>
            <person name="Yakimov M.M."/>
            <person name="Ferrer M."/>
        </authorList>
    </citation>
    <scope>NUCLEOTIDE SEQUENCE</scope>
</reference>
<organism evidence="1">
    <name type="scientific">gut metagenome</name>
    <dbReference type="NCBI Taxonomy" id="749906"/>
    <lineage>
        <taxon>unclassified sequences</taxon>
        <taxon>metagenomes</taxon>
        <taxon>organismal metagenomes</taxon>
    </lineage>
</organism>
<dbReference type="EMBL" id="AMCI01007716">
    <property type="protein sequence ID" value="EJW92173.1"/>
    <property type="molecule type" value="Genomic_DNA"/>
</dbReference>
<protein>
    <submittedName>
        <fullName evidence="1">Transposase</fullName>
    </submittedName>
</protein>
<dbReference type="AlphaFoldDB" id="J9FCM0"/>
<evidence type="ECO:0000313" key="1">
    <source>
        <dbReference type="EMBL" id="EJW92173.1"/>
    </source>
</evidence>
<accession>J9FCM0</accession>
<proteinExistence type="predicted"/>
<comment type="caution">
    <text evidence="1">The sequence shown here is derived from an EMBL/GenBank/DDBJ whole genome shotgun (WGS) entry which is preliminary data.</text>
</comment>
<gene>
    <name evidence="1" type="ORF">EVA_19717</name>
</gene>
<name>J9FCM0_9ZZZZ</name>
<sequence>MANLIRSKMATTQEIMEKFGVSNSWVFAQGKAHNIPKVFHRGKTLWSKTHCDRVFTAKLKVPQDEEWISYTEARAIYHLTHDQIYSYVKYHGFRRKKVGKYTYILRSEIDAILQPPTLK</sequence>